<dbReference type="EMBL" id="WIXP02000001">
    <property type="protein sequence ID" value="KAF6216565.1"/>
    <property type="molecule type" value="Genomic_DNA"/>
</dbReference>
<dbReference type="Proteomes" id="UP000466442">
    <property type="component" value="Linkage Group LG1"/>
</dbReference>
<comment type="caution">
    <text evidence="2">The sequence shown here is derived from an EMBL/GenBank/DDBJ whole genome shotgun (WGS) entry which is preliminary data.</text>
</comment>
<keyword evidence="3" id="KW-1185">Reference proteome</keyword>
<reference evidence="2" key="1">
    <citation type="journal article" date="2021" name="Mol. Ecol. Resour.">
        <title>Apolygus lucorum genome provides insights into omnivorousness and mesophyll feeding.</title>
        <authorList>
            <person name="Liu Y."/>
            <person name="Liu H."/>
            <person name="Wang H."/>
            <person name="Huang T."/>
            <person name="Liu B."/>
            <person name="Yang B."/>
            <person name="Yin L."/>
            <person name="Li B."/>
            <person name="Zhang Y."/>
            <person name="Zhang S."/>
            <person name="Jiang F."/>
            <person name="Zhang X."/>
            <person name="Ren Y."/>
            <person name="Wang B."/>
            <person name="Wang S."/>
            <person name="Lu Y."/>
            <person name="Wu K."/>
            <person name="Fan W."/>
            <person name="Wang G."/>
        </authorList>
    </citation>
    <scope>NUCLEOTIDE SEQUENCE</scope>
    <source>
        <strain evidence="2">12Hb</strain>
    </source>
</reference>
<name>A0A8S9YAX2_APOLU</name>
<evidence type="ECO:0000256" key="1">
    <source>
        <dbReference type="SAM" id="MobiDB-lite"/>
    </source>
</evidence>
<proteinExistence type="predicted"/>
<sequence>MDAGASLTLRVAEHSPVYHNTPDHADLMHEMTIGVVSERAPRSGELTRDRARPTEPPRPTPNPATPDHGSLHLLFLHKAFSIHGLTTDGRASSYRVASATARRATSSVPTPRACALSPPCPLQNRRTPVKLLPYLIP</sequence>
<organism evidence="2 3">
    <name type="scientific">Apolygus lucorum</name>
    <name type="common">Small green plant bug</name>
    <name type="synonym">Lygocoris lucorum</name>
    <dbReference type="NCBI Taxonomy" id="248454"/>
    <lineage>
        <taxon>Eukaryota</taxon>
        <taxon>Metazoa</taxon>
        <taxon>Ecdysozoa</taxon>
        <taxon>Arthropoda</taxon>
        <taxon>Hexapoda</taxon>
        <taxon>Insecta</taxon>
        <taxon>Pterygota</taxon>
        <taxon>Neoptera</taxon>
        <taxon>Paraneoptera</taxon>
        <taxon>Hemiptera</taxon>
        <taxon>Heteroptera</taxon>
        <taxon>Panheteroptera</taxon>
        <taxon>Cimicomorpha</taxon>
        <taxon>Miridae</taxon>
        <taxon>Mirini</taxon>
        <taxon>Apolygus</taxon>
    </lineage>
</organism>
<accession>A0A8S9YAX2</accession>
<evidence type="ECO:0000313" key="2">
    <source>
        <dbReference type="EMBL" id="KAF6216565.1"/>
    </source>
</evidence>
<feature type="compositionally biased region" description="Basic and acidic residues" evidence="1">
    <location>
        <begin position="39"/>
        <end position="55"/>
    </location>
</feature>
<gene>
    <name evidence="2" type="ORF">GE061_000908</name>
</gene>
<protein>
    <submittedName>
        <fullName evidence="2">Uncharacterized protein</fullName>
    </submittedName>
</protein>
<evidence type="ECO:0000313" key="3">
    <source>
        <dbReference type="Proteomes" id="UP000466442"/>
    </source>
</evidence>
<feature type="region of interest" description="Disordered" evidence="1">
    <location>
        <begin position="35"/>
        <end position="69"/>
    </location>
</feature>
<dbReference type="AlphaFoldDB" id="A0A8S9YAX2"/>